<dbReference type="PANTHER" id="PTHR43861">
    <property type="entry name" value="TRANS-ACONITATE 2-METHYLTRANSFERASE-RELATED"/>
    <property type="match status" value="1"/>
</dbReference>
<evidence type="ECO:0000313" key="3">
    <source>
        <dbReference type="Proteomes" id="UP000325218"/>
    </source>
</evidence>
<dbReference type="GO" id="GO:0008168">
    <property type="term" value="F:methyltransferase activity"/>
    <property type="evidence" value="ECO:0007669"/>
    <property type="project" value="UniProtKB-KW"/>
</dbReference>
<feature type="domain" description="Methyltransferase" evidence="1">
    <location>
        <begin position="38"/>
        <end position="122"/>
    </location>
</feature>
<dbReference type="Pfam" id="PF13847">
    <property type="entry name" value="Methyltransf_31"/>
    <property type="match status" value="1"/>
</dbReference>
<reference evidence="2 3" key="1">
    <citation type="submission" date="2019-08" db="EMBL/GenBank/DDBJ databases">
        <title>Genome sequencing of Paenibacillus faecis DSM 23593(T).</title>
        <authorList>
            <person name="Kook J.-K."/>
            <person name="Park S.-N."/>
            <person name="Lim Y.K."/>
        </authorList>
    </citation>
    <scope>NUCLEOTIDE SEQUENCE [LARGE SCALE GENOMIC DNA]</scope>
    <source>
        <strain evidence="2 3">DSM 23593</strain>
    </source>
</reference>
<dbReference type="RefSeq" id="WP_148457600.1">
    <property type="nucleotide sequence ID" value="NZ_VSDO01000006.1"/>
</dbReference>
<dbReference type="AlphaFoldDB" id="A0A5D0CJA7"/>
<protein>
    <submittedName>
        <fullName evidence="2">Class I SAM-dependent methyltransferase</fullName>
    </submittedName>
</protein>
<dbReference type="OrthoDB" id="9797252at2"/>
<dbReference type="InterPro" id="IPR029063">
    <property type="entry name" value="SAM-dependent_MTases_sf"/>
</dbReference>
<dbReference type="SUPFAM" id="SSF53335">
    <property type="entry name" value="S-adenosyl-L-methionine-dependent methyltransferases"/>
    <property type="match status" value="1"/>
</dbReference>
<keyword evidence="3" id="KW-1185">Reference proteome</keyword>
<sequence>MKANHVQDRTALSGKLISVLNSRSLERTHPRLAGMLLPGLSVLDVGCGTGAITRGIAEAVGPSGHVVGMDANPQLIEQARQMHGSVPNLTFQVGDIYHLDYKEAFDLVTCARLLVWLSDPMGALMSMMEET</sequence>
<proteinExistence type="predicted"/>
<dbReference type="CDD" id="cd02440">
    <property type="entry name" value="AdoMet_MTases"/>
    <property type="match status" value="1"/>
</dbReference>
<evidence type="ECO:0000313" key="2">
    <source>
        <dbReference type="EMBL" id="TYA10029.1"/>
    </source>
</evidence>
<gene>
    <name evidence="2" type="ORF">FRY98_25845</name>
</gene>
<dbReference type="Proteomes" id="UP000325218">
    <property type="component" value="Unassembled WGS sequence"/>
</dbReference>
<dbReference type="GO" id="GO:0032259">
    <property type="term" value="P:methylation"/>
    <property type="evidence" value="ECO:0007669"/>
    <property type="project" value="UniProtKB-KW"/>
</dbReference>
<dbReference type="InterPro" id="IPR025714">
    <property type="entry name" value="Methyltranfer_dom"/>
</dbReference>
<keyword evidence="2" id="KW-0808">Transferase</keyword>
<name>A0A5D0CJA7_9BACL</name>
<evidence type="ECO:0000259" key="1">
    <source>
        <dbReference type="Pfam" id="PF13847"/>
    </source>
</evidence>
<comment type="caution">
    <text evidence="2">The sequence shown here is derived from an EMBL/GenBank/DDBJ whole genome shotgun (WGS) entry which is preliminary data.</text>
</comment>
<accession>A0A5D0CJA7</accession>
<dbReference type="Gene3D" id="3.40.50.150">
    <property type="entry name" value="Vaccinia Virus protein VP39"/>
    <property type="match status" value="1"/>
</dbReference>
<dbReference type="PANTHER" id="PTHR43861:SF1">
    <property type="entry name" value="TRANS-ACONITATE 2-METHYLTRANSFERASE"/>
    <property type="match status" value="1"/>
</dbReference>
<organism evidence="2 3">
    <name type="scientific">Paenibacillus faecis</name>
    <dbReference type="NCBI Taxonomy" id="862114"/>
    <lineage>
        <taxon>Bacteria</taxon>
        <taxon>Bacillati</taxon>
        <taxon>Bacillota</taxon>
        <taxon>Bacilli</taxon>
        <taxon>Bacillales</taxon>
        <taxon>Paenibacillaceae</taxon>
        <taxon>Paenibacillus</taxon>
    </lineage>
</organism>
<keyword evidence="2" id="KW-0489">Methyltransferase</keyword>
<dbReference type="EMBL" id="VSDO01000006">
    <property type="protein sequence ID" value="TYA10029.1"/>
    <property type="molecule type" value="Genomic_DNA"/>
</dbReference>